<name>A0A840V3B2_9BACT</name>
<dbReference type="Pfam" id="PF17820">
    <property type="entry name" value="PDZ_6"/>
    <property type="match status" value="1"/>
</dbReference>
<keyword evidence="11" id="KW-0479">Metal-binding</keyword>
<sequence length="357" mass="39531">MNTIASFILVLGVLIFVHELGHFIFAKLFGVRVLKFSLGFGPRLVGKVVGETEYVISAFPLGGFVKMFGENPDEQEISEADRRVSFSHKSVAARFCIVLAGPLFNLLFAVVLFFGLFIAIGVPQPVDTTLVGKVNEESPAYTAGLKTGDEILSIDGRSTVHWEDVLEGVKRSEGRQLTMVIRRGQEEITLSVVPQRDSVKNVFGEEVEQRYMIGIVKDDKVEYQRVGPVQAFIDACRQTWMYVWLTAMGFVKILQRVVPASELGGPILIAQIAGEQMKAGWINLVYFMGLLSVNLGILNLLPIPVLDGGHLVFLSIEGVLRRPVHERAQIIAQQVGIALLGALMIFVFYNDIIRILQ</sequence>
<dbReference type="GO" id="GO:0016020">
    <property type="term" value="C:membrane"/>
    <property type="evidence" value="ECO:0007669"/>
    <property type="project" value="UniProtKB-SubCell"/>
</dbReference>
<dbReference type="Pfam" id="PF02163">
    <property type="entry name" value="Peptidase_M50"/>
    <property type="match status" value="1"/>
</dbReference>
<comment type="subcellular location">
    <subcellularLocation>
        <location evidence="2">Membrane</location>
        <topology evidence="2">Multi-pass membrane protein</topology>
    </subcellularLocation>
</comment>
<dbReference type="SUPFAM" id="SSF50156">
    <property type="entry name" value="PDZ domain-like"/>
    <property type="match status" value="1"/>
</dbReference>
<keyword evidence="6 11" id="KW-0378">Hydrolase</keyword>
<gene>
    <name evidence="13" type="ORF">HNQ81_002085</name>
</gene>
<evidence type="ECO:0000256" key="7">
    <source>
        <dbReference type="ARBA" id="ARBA00022833"/>
    </source>
</evidence>
<comment type="cofactor">
    <cofactor evidence="1 11">
        <name>Zn(2+)</name>
        <dbReference type="ChEBI" id="CHEBI:29105"/>
    </cofactor>
</comment>
<keyword evidence="7 11" id="KW-0862">Zinc</keyword>
<keyword evidence="8 11" id="KW-1133">Transmembrane helix</keyword>
<dbReference type="EC" id="3.4.24.-" evidence="11"/>
<dbReference type="CDD" id="cd23081">
    <property type="entry name" value="cpPDZ_EcRseP-like"/>
    <property type="match status" value="1"/>
</dbReference>
<dbReference type="InterPro" id="IPR001478">
    <property type="entry name" value="PDZ"/>
</dbReference>
<dbReference type="SMART" id="SM00228">
    <property type="entry name" value="PDZ"/>
    <property type="match status" value="1"/>
</dbReference>
<accession>A0A840V3B2</accession>
<dbReference type="InterPro" id="IPR036034">
    <property type="entry name" value="PDZ_sf"/>
</dbReference>
<dbReference type="EMBL" id="JACHEO010000011">
    <property type="protein sequence ID" value="MBB5348350.1"/>
    <property type="molecule type" value="Genomic_DNA"/>
</dbReference>
<feature type="transmembrane region" description="Helical" evidence="11">
    <location>
        <begin position="6"/>
        <end position="25"/>
    </location>
</feature>
<dbReference type="PANTHER" id="PTHR42837:SF2">
    <property type="entry name" value="MEMBRANE METALLOPROTEASE ARASP2, CHLOROPLASTIC-RELATED"/>
    <property type="match status" value="1"/>
</dbReference>
<dbReference type="GO" id="GO:0046872">
    <property type="term" value="F:metal ion binding"/>
    <property type="evidence" value="ECO:0007669"/>
    <property type="project" value="UniProtKB-KW"/>
</dbReference>
<evidence type="ECO:0000259" key="12">
    <source>
        <dbReference type="PROSITE" id="PS50106"/>
    </source>
</evidence>
<dbReference type="GO" id="GO:0004222">
    <property type="term" value="F:metalloendopeptidase activity"/>
    <property type="evidence" value="ECO:0007669"/>
    <property type="project" value="InterPro"/>
</dbReference>
<keyword evidence="5 11" id="KW-0812">Transmembrane</keyword>
<evidence type="ECO:0000256" key="2">
    <source>
        <dbReference type="ARBA" id="ARBA00004141"/>
    </source>
</evidence>
<keyword evidence="10 11" id="KW-0472">Membrane</keyword>
<reference evidence="13 14" key="1">
    <citation type="submission" date="2020-08" db="EMBL/GenBank/DDBJ databases">
        <title>Genomic Encyclopedia of Type Strains, Phase IV (KMG-IV): sequencing the most valuable type-strain genomes for metagenomic binning, comparative biology and taxonomic classification.</title>
        <authorList>
            <person name="Goeker M."/>
        </authorList>
    </citation>
    <scope>NUCLEOTIDE SEQUENCE [LARGE SCALE GENOMIC DNA]</scope>
    <source>
        <strain evidence="13 14">DSM 28570</strain>
    </source>
</reference>
<evidence type="ECO:0000256" key="3">
    <source>
        <dbReference type="ARBA" id="ARBA00007931"/>
    </source>
</evidence>
<keyword evidence="4 13" id="KW-0645">Protease</keyword>
<evidence type="ECO:0000313" key="14">
    <source>
        <dbReference type="Proteomes" id="UP000539642"/>
    </source>
</evidence>
<feature type="transmembrane region" description="Helical" evidence="11">
    <location>
        <begin position="91"/>
        <end position="120"/>
    </location>
</feature>
<dbReference type="PANTHER" id="PTHR42837">
    <property type="entry name" value="REGULATOR OF SIGMA-E PROTEASE RSEP"/>
    <property type="match status" value="1"/>
</dbReference>
<dbReference type="Proteomes" id="UP000539642">
    <property type="component" value="Unassembled WGS sequence"/>
</dbReference>
<evidence type="ECO:0000256" key="1">
    <source>
        <dbReference type="ARBA" id="ARBA00001947"/>
    </source>
</evidence>
<dbReference type="PROSITE" id="PS50106">
    <property type="entry name" value="PDZ"/>
    <property type="match status" value="1"/>
</dbReference>
<dbReference type="RefSeq" id="WP_183351006.1">
    <property type="nucleotide sequence ID" value="NZ_JACHEO010000011.1"/>
</dbReference>
<dbReference type="AlphaFoldDB" id="A0A840V3B2"/>
<evidence type="ECO:0000256" key="8">
    <source>
        <dbReference type="ARBA" id="ARBA00022989"/>
    </source>
</evidence>
<evidence type="ECO:0000256" key="11">
    <source>
        <dbReference type="RuleBase" id="RU362031"/>
    </source>
</evidence>
<feature type="transmembrane region" description="Helical" evidence="11">
    <location>
        <begin position="279"/>
        <end position="301"/>
    </location>
</feature>
<dbReference type="GO" id="GO:0006508">
    <property type="term" value="P:proteolysis"/>
    <property type="evidence" value="ECO:0007669"/>
    <property type="project" value="UniProtKB-KW"/>
</dbReference>
<evidence type="ECO:0000256" key="5">
    <source>
        <dbReference type="ARBA" id="ARBA00022692"/>
    </source>
</evidence>
<dbReference type="NCBIfam" id="TIGR00054">
    <property type="entry name" value="RIP metalloprotease RseP"/>
    <property type="match status" value="1"/>
</dbReference>
<comment type="similarity">
    <text evidence="3 11">Belongs to the peptidase M50B family.</text>
</comment>
<evidence type="ECO:0000256" key="10">
    <source>
        <dbReference type="ARBA" id="ARBA00023136"/>
    </source>
</evidence>
<dbReference type="InterPro" id="IPR004387">
    <property type="entry name" value="Pept_M50_Zn"/>
</dbReference>
<dbReference type="InterPro" id="IPR041489">
    <property type="entry name" value="PDZ_6"/>
</dbReference>
<keyword evidence="14" id="KW-1185">Reference proteome</keyword>
<evidence type="ECO:0000256" key="4">
    <source>
        <dbReference type="ARBA" id="ARBA00022670"/>
    </source>
</evidence>
<dbReference type="Gene3D" id="2.30.42.10">
    <property type="match status" value="1"/>
</dbReference>
<feature type="transmembrane region" description="Helical" evidence="11">
    <location>
        <begin position="330"/>
        <end position="349"/>
    </location>
</feature>
<organism evidence="13 14">
    <name type="scientific">Desulfoprunum benzoelyticum</name>
    <dbReference type="NCBI Taxonomy" id="1506996"/>
    <lineage>
        <taxon>Bacteria</taxon>
        <taxon>Pseudomonadati</taxon>
        <taxon>Thermodesulfobacteriota</taxon>
        <taxon>Desulfobulbia</taxon>
        <taxon>Desulfobulbales</taxon>
        <taxon>Desulfobulbaceae</taxon>
        <taxon>Desulfoprunum</taxon>
    </lineage>
</organism>
<comment type="caution">
    <text evidence="13">The sequence shown here is derived from an EMBL/GenBank/DDBJ whole genome shotgun (WGS) entry which is preliminary data.</text>
</comment>
<proteinExistence type="inferred from homology"/>
<evidence type="ECO:0000256" key="6">
    <source>
        <dbReference type="ARBA" id="ARBA00022801"/>
    </source>
</evidence>
<evidence type="ECO:0000256" key="9">
    <source>
        <dbReference type="ARBA" id="ARBA00023049"/>
    </source>
</evidence>
<keyword evidence="9 11" id="KW-0482">Metalloprotease</keyword>
<dbReference type="CDD" id="cd06163">
    <property type="entry name" value="S2P-M50_PDZ_RseP-like"/>
    <property type="match status" value="1"/>
</dbReference>
<evidence type="ECO:0000313" key="13">
    <source>
        <dbReference type="EMBL" id="MBB5348350.1"/>
    </source>
</evidence>
<protein>
    <recommendedName>
        <fullName evidence="11">Zinc metalloprotease</fullName>
        <ecNumber evidence="11">3.4.24.-</ecNumber>
    </recommendedName>
</protein>
<dbReference type="InterPro" id="IPR008915">
    <property type="entry name" value="Peptidase_M50"/>
</dbReference>
<feature type="domain" description="PDZ" evidence="12">
    <location>
        <begin position="114"/>
        <end position="196"/>
    </location>
</feature>